<name>A0ABS5QW99_9LACO</name>
<reference evidence="2 3" key="1">
    <citation type="submission" date="2020-02" db="EMBL/GenBank/DDBJ databases">
        <title>Fructobacillus sp. isolated from paper mulberry of Taiwan.</title>
        <authorList>
            <person name="Lin S.-T."/>
        </authorList>
    </citation>
    <scope>NUCLEOTIDE SEQUENCE [LARGE SCALE GENOMIC DNA]</scope>
    <source>
        <strain evidence="2 3">S1-1</strain>
    </source>
</reference>
<evidence type="ECO:0008006" key="4">
    <source>
        <dbReference type="Google" id="ProtNLM"/>
    </source>
</evidence>
<evidence type="ECO:0000313" key="3">
    <source>
        <dbReference type="Proteomes" id="UP001519503"/>
    </source>
</evidence>
<dbReference type="EMBL" id="JAAMFL010000005">
    <property type="protein sequence ID" value="MBS9337410.1"/>
    <property type="molecule type" value="Genomic_DNA"/>
</dbReference>
<evidence type="ECO:0000313" key="2">
    <source>
        <dbReference type="EMBL" id="MBS9337410.1"/>
    </source>
</evidence>
<organism evidence="2 3">
    <name type="scientific">Fructobacillus parabroussonetiae</name>
    <dbReference type="NCBI Taxonomy" id="2713174"/>
    <lineage>
        <taxon>Bacteria</taxon>
        <taxon>Bacillati</taxon>
        <taxon>Bacillota</taxon>
        <taxon>Bacilli</taxon>
        <taxon>Lactobacillales</taxon>
        <taxon>Lactobacillaceae</taxon>
        <taxon>Fructobacillus</taxon>
    </lineage>
</organism>
<accession>A0ABS5QW99</accession>
<keyword evidence="1" id="KW-0175">Coiled coil</keyword>
<dbReference type="RefSeq" id="WP_213821287.1">
    <property type="nucleotide sequence ID" value="NZ_JAAMFL010000005.1"/>
</dbReference>
<keyword evidence="3" id="KW-1185">Reference proteome</keyword>
<feature type="coiled-coil region" evidence="1">
    <location>
        <begin position="13"/>
        <end position="54"/>
    </location>
</feature>
<sequence>MAFNKIKSGVARLKEINALQKQAKEQSQVLQRAIDENQKDLEEVKRDIKRYQFKMQAPLNRIQETLSTMKK</sequence>
<comment type="caution">
    <text evidence="2">The sequence shown here is derived from an EMBL/GenBank/DDBJ whole genome shotgun (WGS) entry which is preliminary data.</text>
</comment>
<gene>
    <name evidence="2" type="ORF">G6R30_02890</name>
</gene>
<proteinExistence type="predicted"/>
<protein>
    <recommendedName>
        <fullName evidence="4">Phage shock protein A</fullName>
    </recommendedName>
</protein>
<evidence type="ECO:0000256" key="1">
    <source>
        <dbReference type="SAM" id="Coils"/>
    </source>
</evidence>
<dbReference type="Proteomes" id="UP001519503">
    <property type="component" value="Unassembled WGS sequence"/>
</dbReference>